<dbReference type="Proteomes" id="UP000030764">
    <property type="component" value="Unassembled WGS sequence"/>
</dbReference>
<accession>A0A085LTX7</accession>
<dbReference type="Proteomes" id="UP000030758">
    <property type="component" value="Unassembled WGS sequence"/>
</dbReference>
<reference evidence="1 3" key="1">
    <citation type="journal article" date="2014" name="Nat. Genet.">
        <title>Genome and transcriptome of the porcine whipworm Trichuris suis.</title>
        <authorList>
            <person name="Jex A.R."/>
            <person name="Nejsum P."/>
            <person name="Schwarz E.M."/>
            <person name="Hu L."/>
            <person name="Young N.D."/>
            <person name="Hall R.S."/>
            <person name="Korhonen P.K."/>
            <person name="Liao S."/>
            <person name="Thamsborg S."/>
            <person name="Xia J."/>
            <person name="Xu P."/>
            <person name="Wang S."/>
            <person name="Scheerlinck J.P."/>
            <person name="Hofmann A."/>
            <person name="Sternberg P.W."/>
            <person name="Wang J."/>
            <person name="Gasser R.B."/>
        </authorList>
    </citation>
    <scope>NUCLEOTIDE SEQUENCE [LARGE SCALE GENOMIC DNA]</scope>
    <source>
        <strain evidence="2">DCEP-RM93F</strain>
        <strain evidence="1">DCEP-RM93M</strain>
    </source>
</reference>
<dbReference type="AlphaFoldDB" id="A0A085LTX7"/>
<keyword evidence="3" id="KW-1185">Reference proteome</keyword>
<organism evidence="1 3">
    <name type="scientific">Trichuris suis</name>
    <name type="common">pig whipworm</name>
    <dbReference type="NCBI Taxonomy" id="68888"/>
    <lineage>
        <taxon>Eukaryota</taxon>
        <taxon>Metazoa</taxon>
        <taxon>Ecdysozoa</taxon>
        <taxon>Nematoda</taxon>
        <taxon>Enoplea</taxon>
        <taxon>Dorylaimia</taxon>
        <taxon>Trichinellida</taxon>
        <taxon>Trichuridae</taxon>
        <taxon>Trichuris</taxon>
    </lineage>
</organism>
<dbReference type="EMBL" id="KL367595">
    <property type="protein sequence ID" value="KFD62456.1"/>
    <property type="molecule type" value="Genomic_DNA"/>
</dbReference>
<name>A0A085LTX7_9BILA</name>
<gene>
    <name evidence="1" type="ORF">M513_10723</name>
    <name evidence="2" type="ORF">M514_10723</name>
</gene>
<sequence>MAHSLRFVGKAFLIERHNCTRLGVCDIRAVDTTKAEKTCLSSSVRSDLVVTVRVECGLVV</sequence>
<evidence type="ECO:0000313" key="3">
    <source>
        <dbReference type="Proteomes" id="UP000030764"/>
    </source>
</evidence>
<proteinExistence type="predicted"/>
<dbReference type="EMBL" id="KL363294">
    <property type="protein sequence ID" value="KFD48423.1"/>
    <property type="molecule type" value="Genomic_DNA"/>
</dbReference>
<protein>
    <submittedName>
        <fullName evidence="1">Uncharacterized protein</fullName>
    </submittedName>
</protein>
<evidence type="ECO:0000313" key="2">
    <source>
        <dbReference type="EMBL" id="KFD62456.1"/>
    </source>
</evidence>
<evidence type="ECO:0000313" key="1">
    <source>
        <dbReference type="EMBL" id="KFD48423.1"/>
    </source>
</evidence>